<name>A0ABV1GP84_9FIRM</name>
<dbReference type="CDD" id="cd02573">
    <property type="entry name" value="PseudoU_synth_EcTruB"/>
    <property type="match status" value="1"/>
</dbReference>
<dbReference type="InterPro" id="IPR032819">
    <property type="entry name" value="TruB_C"/>
</dbReference>
<dbReference type="InterPro" id="IPR014780">
    <property type="entry name" value="tRNA_psdUridine_synth_TruB"/>
</dbReference>
<dbReference type="PANTHER" id="PTHR13767">
    <property type="entry name" value="TRNA-PSEUDOURIDINE SYNTHASE"/>
    <property type="match status" value="1"/>
</dbReference>
<protein>
    <recommendedName>
        <fullName evidence="5">tRNA pseudouridine synthase B</fullName>
        <ecNumber evidence="5">5.4.99.25</ecNumber>
    </recommendedName>
    <alternativeName>
        <fullName evidence="5">tRNA pseudouridine(55) synthase</fullName>
        <shortName evidence="5">Psi55 synthase</shortName>
    </alternativeName>
    <alternativeName>
        <fullName evidence="5">tRNA pseudouridylate synthase</fullName>
    </alternativeName>
    <alternativeName>
        <fullName evidence="5">tRNA-uridine isomerase</fullName>
    </alternativeName>
</protein>
<dbReference type="SUPFAM" id="SSF55120">
    <property type="entry name" value="Pseudouridine synthase"/>
    <property type="match status" value="1"/>
</dbReference>
<comment type="catalytic activity">
    <reaction evidence="1 5">
        <text>uridine(55) in tRNA = pseudouridine(55) in tRNA</text>
        <dbReference type="Rhea" id="RHEA:42532"/>
        <dbReference type="Rhea" id="RHEA-COMP:10101"/>
        <dbReference type="Rhea" id="RHEA-COMP:10102"/>
        <dbReference type="ChEBI" id="CHEBI:65314"/>
        <dbReference type="ChEBI" id="CHEBI:65315"/>
        <dbReference type="EC" id="5.4.99.25"/>
    </reaction>
</comment>
<feature type="domain" description="tRNA pseudouridylate synthase B C-terminal" evidence="7">
    <location>
        <begin position="175"/>
        <end position="218"/>
    </location>
</feature>
<dbReference type="Pfam" id="PF16198">
    <property type="entry name" value="TruB_C_2"/>
    <property type="match status" value="1"/>
</dbReference>
<feature type="domain" description="Pseudouridine synthase II N-terminal" evidence="6">
    <location>
        <begin position="23"/>
        <end position="174"/>
    </location>
</feature>
<keyword evidence="4 5" id="KW-0413">Isomerase</keyword>
<evidence type="ECO:0000313" key="9">
    <source>
        <dbReference type="Proteomes" id="UP001480973"/>
    </source>
</evidence>
<evidence type="ECO:0000259" key="6">
    <source>
        <dbReference type="Pfam" id="PF01509"/>
    </source>
</evidence>
<comment type="function">
    <text evidence="5">Responsible for synthesis of pseudouridine from uracil-55 in the psi GC loop of transfer RNAs.</text>
</comment>
<evidence type="ECO:0000256" key="5">
    <source>
        <dbReference type="HAMAP-Rule" id="MF_01080"/>
    </source>
</evidence>
<dbReference type="Proteomes" id="UP001480973">
    <property type="component" value="Unassembled WGS sequence"/>
</dbReference>
<evidence type="ECO:0000256" key="2">
    <source>
        <dbReference type="ARBA" id="ARBA00005642"/>
    </source>
</evidence>
<keyword evidence="9" id="KW-1185">Reference proteome</keyword>
<dbReference type="InterPro" id="IPR020103">
    <property type="entry name" value="PsdUridine_synth_cat_dom_sf"/>
</dbReference>
<evidence type="ECO:0000256" key="4">
    <source>
        <dbReference type="ARBA" id="ARBA00023235"/>
    </source>
</evidence>
<dbReference type="InterPro" id="IPR002501">
    <property type="entry name" value="PsdUridine_synth_N"/>
</dbReference>
<dbReference type="Pfam" id="PF01509">
    <property type="entry name" value="TruB_N"/>
    <property type="match status" value="1"/>
</dbReference>
<evidence type="ECO:0000256" key="1">
    <source>
        <dbReference type="ARBA" id="ARBA00000385"/>
    </source>
</evidence>
<organism evidence="8 9">
    <name type="scientific">Lachnospira intestinalis</name>
    <dbReference type="NCBI Taxonomy" id="3133158"/>
    <lineage>
        <taxon>Bacteria</taxon>
        <taxon>Bacillati</taxon>
        <taxon>Bacillota</taxon>
        <taxon>Clostridia</taxon>
        <taxon>Lachnospirales</taxon>
        <taxon>Lachnospiraceae</taxon>
        <taxon>Lachnospira</taxon>
    </lineage>
</organism>
<keyword evidence="3 5" id="KW-0819">tRNA processing</keyword>
<dbReference type="PANTHER" id="PTHR13767:SF2">
    <property type="entry name" value="PSEUDOURIDYLATE SYNTHASE TRUB1"/>
    <property type="match status" value="1"/>
</dbReference>
<proteinExistence type="inferred from homology"/>
<dbReference type="GO" id="GO:0160148">
    <property type="term" value="F:tRNA pseudouridine(55) synthase activity"/>
    <property type="evidence" value="ECO:0007669"/>
    <property type="project" value="UniProtKB-EC"/>
</dbReference>
<dbReference type="NCBIfam" id="TIGR00431">
    <property type="entry name" value="TruB"/>
    <property type="match status" value="1"/>
</dbReference>
<dbReference type="EMBL" id="JBBMES010000009">
    <property type="protein sequence ID" value="MEQ2535299.1"/>
    <property type="molecule type" value="Genomic_DNA"/>
</dbReference>
<evidence type="ECO:0000256" key="3">
    <source>
        <dbReference type="ARBA" id="ARBA00022694"/>
    </source>
</evidence>
<accession>A0ABV1GP84</accession>
<comment type="similarity">
    <text evidence="2 5">Belongs to the pseudouridine synthase TruB family. Type 1 subfamily.</text>
</comment>
<dbReference type="HAMAP" id="MF_01080">
    <property type="entry name" value="TruB_bact"/>
    <property type="match status" value="1"/>
</dbReference>
<evidence type="ECO:0000313" key="8">
    <source>
        <dbReference type="EMBL" id="MEQ2535299.1"/>
    </source>
</evidence>
<dbReference type="Gene3D" id="3.30.2350.10">
    <property type="entry name" value="Pseudouridine synthase"/>
    <property type="match status" value="1"/>
</dbReference>
<reference evidence="8 9" key="1">
    <citation type="submission" date="2024-03" db="EMBL/GenBank/DDBJ databases">
        <title>Human intestinal bacterial collection.</title>
        <authorList>
            <person name="Pauvert C."/>
            <person name="Hitch T.C.A."/>
            <person name="Clavel T."/>
        </authorList>
    </citation>
    <scope>NUCLEOTIDE SEQUENCE [LARGE SCALE GENOMIC DNA]</scope>
    <source>
        <strain evidence="8 9">CLA-JM-H10</strain>
    </source>
</reference>
<feature type="active site" description="Nucleophile" evidence="5">
    <location>
        <position position="38"/>
    </location>
</feature>
<dbReference type="EC" id="5.4.99.25" evidence="5"/>
<gene>
    <name evidence="5 8" type="primary">truB</name>
    <name evidence="8" type="ORF">WMO38_09250</name>
</gene>
<sequence length="308" mass="34439">MDGIINVYKEPGFTSHDVVAKLRGILHMKKIGHTGTLDPDAQGVLPVCLGKATKLCGMITDWGKTYEAVMLLGKTTDTQDISGSVLSVSEVNADERKIIDVIISFVGGYEQVPPMYSALKHNGKKLYELARQGIEVERKSRHVDIGFIKINEMNLNDDEKTVTFTVACSKGTYIRTLIDDIGKKLGCGACMQSLKRTRVGQFEIDDSLTLNQISALLLKGELGEYIIAADDVFDYPKLSVDSEYNKLLYNGNKLPVDAVREVERTLTQQAEQKYRIYDENGIFIGIYEYIDSMLVPEKIFYSGEHDEM</sequence>
<evidence type="ECO:0000259" key="7">
    <source>
        <dbReference type="Pfam" id="PF16198"/>
    </source>
</evidence>
<comment type="caution">
    <text evidence="8">The sequence shown here is derived from an EMBL/GenBank/DDBJ whole genome shotgun (WGS) entry which is preliminary data.</text>
</comment>